<evidence type="ECO:0000313" key="1">
    <source>
        <dbReference type="EMBL" id="CRH00452.1"/>
    </source>
</evidence>
<dbReference type="InterPro" id="IPR036838">
    <property type="entry name" value="Ribosomal_uS10_dom_sf"/>
</dbReference>
<dbReference type="OMA" id="NHIVGKR"/>
<dbReference type="RefSeq" id="XP_028533455.1">
    <property type="nucleotide sequence ID" value="XM_028677025.1"/>
</dbReference>
<reference evidence="1 2" key="1">
    <citation type="submission" date="2015-04" db="EMBL/GenBank/DDBJ databases">
        <authorList>
            <consortium name="Pathogen Informatics"/>
        </authorList>
    </citation>
    <scope>NUCLEOTIDE SEQUENCE [LARGE SCALE GENOMIC DNA]</scope>
    <source>
        <strain evidence="1 2">SGS1</strain>
    </source>
</reference>
<dbReference type="OrthoDB" id="406314at2759"/>
<name>A0A1J1H6P7_PLARL</name>
<organism evidence="1 2">
    <name type="scientific">Plasmodium relictum</name>
    <dbReference type="NCBI Taxonomy" id="85471"/>
    <lineage>
        <taxon>Eukaryota</taxon>
        <taxon>Sar</taxon>
        <taxon>Alveolata</taxon>
        <taxon>Apicomplexa</taxon>
        <taxon>Aconoidasida</taxon>
        <taxon>Haemosporida</taxon>
        <taxon>Plasmodiidae</taxon>
        <taxon>Plasmodium</taxon>
        <taxon>Plasmodium (Haemamoeba)</taxon>
    </lineage>
</organism>
<gene>
    <name evidence="1" type="ORF">PRELSG_1010600</name>
</gene>
<protein>
    <submittedName>
        <fullName evidence="1">Uncharacterized protein</fullName>
    </submittedName>
</protein>
<keyword evidence="2" id="KW-1185">Reference proteome</keyword>
<dbReference type="SUPFAM" id="SSF54999">
    <property type="entry name" value="Ribosomal protein S10"/>
    <property type="match status" value="1"/>
</dbReference>
<dbReference type="GeneID" id="39736572"/>
<dbReference type="EMBL" id="LN835305">
    <property type="protein sequence ID" value="CRH00452.1"/>
    <property type="molecule type" value="Genomic_DNA"/>
</dbReference>
<dbReference type="KEGG" id="prel:PRELSG_1010600"/>
<proteinExistence type="predicted"/>
<dbReference type="Proteomes" id="UP000220158">
    <property type="component" value="Chromosome 10"/>
</dbReference>
<dbReference type="VEuPathDB" id="PlasmoDB:PRELSG_1010600"/>
<dbReference type="AlphaFoldDB" id="A0A1J1H6P7"/>
<evidence type="ECO:0000313" key="2">
    <source>
        <dbReference type="Proteomes" id="UP000220158"/>
    </source>
</evidence>
<accession>A0A1J1H6P7</accession>
<sequence>MGIENYFMKYVKVTYISRRRSEMTKTIENLKKNIYTYNNYSCKNIIYHMNEEEENFRNEFNVKIDENILNILNLINPLNFSNKNNQLHTSDDINKNYNNLKENNKNGSVENNINKNELNKNILNNKNIYVLKYKINHIIGKRGKREQYRYTYLKSPFKYKYALRHYVFEKYKYHFYFYNITHFNINIIFNIILSSMTSNTSVKCNINWFYPGNNLFDSTFLRNSFNILIEKSNEASSLLDFNLESQIKDINNLRDENKLEERNFYDINLDLKKYNIQNLLPLFLENKLFSENYKKLILLEEKSFKQIKKKIRKKNVHWFINKNPNV</sequence>